<dbReference type="Proteomes" id="UP000887580">
    <property type="component" value="Unplaced"/>
</dbReference>
<name>A0AC35FIR2_9BILA</name>
<sequence length="128" mass="14992">MVALKLCIILFLNLFLYVFCVKIPFKIDIEINCGNLLFSGDVQLCDPQKNHIQTWKLDRQPKIDVTTSKMYEFKGERTYYWVYFRTDCGILTPHGSKINLLEEIHKTEHGFGTMVLKCDKELETFTCT</sequence>
<protein>
    <submittedName>
        <fullName evidence="2">Uncharacterized protein</fullName>
    </submittedName>
</protein>
<organism evidence="1 2">
    <name type="scientific">Panagrolaimus sp. PS1159</name>
    <dbReference type="NCBI Taxonomy" id="55785"/>
    <lineage>
        <taxon>Eukaryota</taxon>
        <taxon>Metazoa</taxon>
        <taxon>Ecdysozoa</taxon>
        <taxon>Nematoda</taxon>
        <taxon>Chromadorea</taxon>
        <taxon>Rhabditida</taxon>
        <taxon>Tylenchina</taxon>
        <taxon>Panagrolaimomorpha</taxon>
        <taxon>Panagrolaimoidea</taxon>
        <taxon>Panagrolaimidae</taxon>
        <taxon>Panagrolaimus</taxon>
    </lineage>
</organism>
<evidence type="ECO:0000313" key="1">
    <source>
        <dbReference type="Proteomes" id="UP000887580"/>
    </source>
</evidence>
<reference evidence="2" key="1">
    <citation type="submission" date="2022-11" db="UniProtKB">
        <authorList>
            <consortium name="WormBaseParasite"/>
        </authorList>
    </citation>
    <scope>IDENTIFICATION</scope>
</reference>
<dbReference type="WBParaSite" id="PS1159_v2.g17693.t1">
    <property type="protein sequence ID" value="PS1159_v2.g17693.t1"/>
    <property type="gene ID" value="PS1159_v2.g17693"/>
</dbReference>
<accession>A0AC35FIR2</accession>
<evidence type="ECO:0000313" key="2">
    <source>
        <dbReference type="WBParaSite" id="PS1159_v2.g17693.t1"/>
    </source>
</evidence>
<proteinExistence type="predicted"/>